<accession>A0ABW4LT02</accession>
<keyword evidence="2" id="KW-1185">Reference proteome</keyword>
<evidence type="ECO:0000313" key="1">
    <source>
        <dbReference type="EMBL" id="MFD1737889.1"/>
    </source>
</evidence>
<dbReference type="EMBL" id="JBHUEM010000024">
    <property type="protein sequence ID" value="MFD1737889.1"/>
    <property type="molecule type" value="Genomic_DNA"/>
</dbReference>
<organism evidence="1 2">
    <name type="scientific">Bacillus salitolerans</name>
    <dbReference type="NCBI Taxonomy" id="1437434"/>
    <lineage>
        <taxon>Bacteria</taxon>
        <taxon>Bacillati</taxon>
        <taxon>Bacillota</taxon>
        <taxon>Bacilli</taxon>
        <taxon>Bacillales</taxon>
        <taxon>Bacillaceae</taxon>
        <taxon>Bacillus</taxon>
    </lineage>
</organism>
<proteinExistence type="predicted"/>
<name>A0ABW4LT02_9BACI</name>
<dbReference type="RefSeq" id="WP_377929106.1">
    <property type="nucleotide sequence ID" value="NZ_JBHUEM010000024.1"/>
</dbReference>
<protein>
    <submittedName>
        <fullName evidence="1">Uncharacterized protein</fullName>
    </submittedName>
</protein>
<dbReference type="Proteomes" id="UP001597214">
    <property type="component" value="Unassembled WGS sequence"/>
</dbReference>
<reference evidence="2" key="1">
    <citation type="journal article" date="2019" name="Int. J. Syst. Evol. Microbiol.">
        <title>The Global Catalogue of Microorganisms (GCM) 10K type strain sequencing project: providing services to taxonomists for standard genome sequencing and annotation.</title>
        <authorList>
            <consortium name="The Broad Institute Genomics Platform"/>
            <consortium name="The Broad Institute Genome Sequencing Center for Infectious Disease"/>
            <person name="Wu L."/>
            <person name="Ma J."/>
        </authorList>
    </citation>
    <scope>NUCLEOTIDE SEQUENCE [LARGE SCALE GENOMIC DNA]</scope>
    <source>
        <strain evidence="2">CCUG 49339</strain>
    </source>
</reference>
<evidence type="ECO:0000313" key="2">
    <source>
        <dbReference type="Proteomes" id="UP001597214"/>
    </source>
</evidence>
<sequence>MKDYEQLLEITEYILLLVLNNVIGNSSLVKNSKKENNNEIIEFLIKQKKVKMVVINGVIYFQYIEPTQSELRIFDLME</sequence>
<comment type="caution">
    <text evidence="1">The sequence shown here is derived from an EMBL/GenBank/DDBJ whole genome shotgun (WGS) entry which is preliminary data.</text>
</comment>
<gene>
    <name evidence="1" type="ORF">ACFSCX_15235</name>
</gene>